<dbReference type="PANTHER" id="PTHR13096">
    <property type="entry name" value="MINA53 MYC INDUCED NUCLEAR ANTIGEN"/>
    <property type="match status" value="1"/>
</dbReference>
<dbReference type="Gene3D" id="3.40.366.30">
    <property type="entry name" value="50S ribosomal protein L16 arginine hydroxylase, Chain A, Domain 2"/>
    <property type="match status" value="1"/>
</dbReference>
<feature type="domain" description="Fe2OG dioxygenase" evidence="8">
    <location>
        <begin position="118"/>
        <end position="232"/>
    </location>
</feature>
<accession>A0A5C1ND34</accession>
<dbReference type="SUPFAM" id="SSF51197">
    <property type="entry name" value="Clavaminate synthase-like"/>
    <property type="match status" value="1"/>
</dbReference>
<dbReference type="GO" id="GO:0046872">
    <property type="term" value="F:metal ion binding"/>
    <property type="evidence" value="ECO:0007669"/>
    <property type="project" value="UniProtKB-KW"/>
</dbReference>
<sequence length="403" mass="44501">MSAYDSPIALLGGLSANDFLRDVWQQKPLLIRGAFPDFESPLSPDELAGLACEDNIEARLVEEQGPDGPWQVSHGPFDDATFARLPEHDWSLLVQAVDHYVPDVAALLEHFHFLPRWRLDDIMISYAPPGGSVGPHVDQYDVFLLQASGQRHWQLGGKVADDAPIISGIDLRILETFDIEPEHDWVLEPGDMLYLPPGWAHHGVSQSDDCMTISVGFRAPSADEAITSFADYLGERQPASHRYGDPGMAPPRDPGELDDEAVQRMRSLILDTLDDPAQLAQWFGRVMTQPKYVDQLVPSETPAEVDDLVAALQEGEQLERSPGSRFAWRALENGLATLFVDGDGHDCDLNLARTLASLDPVDAELLGLPGAPQLLTQLLDAGSLTWLDEDYADEEDDQDEDHE</sequence>
<feature type="domain" description="JmjC" evidence="7">
    <location>
        <begin position="103"/>
        <end position="234"/>
    </location>
</feature>
<evidence type="ECO:0000256" key="1">
    <source>
        <dbReference type="ARBA" id="ARBA00001954"/>
    </source>
</evidence>
<keyword evidence="5 6" id="KW-0408">Iron</keyword>
<name>A0A5C1ND34_9GAMM</name>
<dbReference type="Gene3D" id="2.60.120.650">
    <property type="entry name" value="Cupin"/>
    <property type="match status" value="1"/>
</dbReference>
<keyword evidence="4 6" id="KW-0560">Oxidoreductase</keyword>
<evidence type="ECO:0000256" key="3">
    <source>
        <dbReference type="ARBA" id="ARBA00022964"/>
    </source>
</evidence>
<dbReference type="InterPro" id="IPR046799">
    <property type="entry name" value="ROXA-like_wH"/>
</dbReference>
<keyword evidence="3" id="KW-0223">Dioxygenase</keyword>
<protein>
    <submittedName>
        <fullName evidence="9">Cupin domain-containing protein</fullName>
    </submittedName>
</protein>
<dbReference type="KEGG" id="hbh:E4T21_05810"/>
<dbReference type="InterPro" id="IPR005123">
    <property type="entry name" value="Oxoglu/Fe-dep_dioxygenase_dom"/>
</dbReference>
<dbReference type="GO" id="GO:0016706">
    <property type="term" value="F:2-oxoglutarate-dependent dioxygenase activity"/>
    <property type="evidence" value="ECO:0007669"/>
    <property type="project" value="TreeGrafter"/>
</dbReference>
<dbReference type="PANTHER" id="PTHR13096:SF8">
    <property type="entry name" value="RIBOSOMAL OXYGENASE 1"/>
    <property type="match status" value="1"/>
</dbReference>
<dbReference type="Proteomes" id="UP000324285">
    <property type="component" value="Chromosome"/>
</dbReference>
<organism evidence="9 10">
    <name type="scientific">Halomonas binhaiensis</name>
    <dbReference type="NCBI Taxonomy" id="2562282"/>
    <lineage>
        <taxon>Bacteria</taxon>
        <taxon>Pseudomonadati</taxon>
        <taxon>Pseudomonadota</taxon>
        <taxon>Gammaproteobacteria</taxon>
        <taxon>Oceanospirillales</taxon>
        <taxon>Halomonadaceae</taxon>
        <taxon>Halomonas</taxon>
    </lineage>
</organism>
<comment type="cofactor">
    <cofactor evidence="1">
        <name>Fe(2+)</name>
        <dbReference type="ChEBI" id="CHEBI:29033"/>
    </cofactor>
</comment>
<dbReference type="InterPro" id="IPR003347">
    <property type="entry name" value="JmjC_dom"/>
</dbReference>
<evidence type="ECO:0000313" key="10">
    <source>
        <dbReference type="Proteomes" id="UP000324285"/>
    </source>
</evidence>
<dbReference type="PROSITE" id="PS51184">
    <property type="entry name" value="JMJC"/>
    <property type="match status" value="1"/>
</dbReference>
<evidence type="ECO:0000256" key="5">
    <source>
        <dbReference type="ARBA" id="ARBA00023004"/>
    </source>
</evidence>
<dbReference type="OrthoDB" id="9764016at2"/>
<gene>
    <name evidence="9" type="ORF">E4T21_05810</name>
</gene>
<proteinExistence type="inferred from homology"/>
<keyword evidence="2 6" id="KW-0479">Metal-binding</keyword>
<evidence type="ECO:0000259" key="7">
    <source>
        <dbReference type="PROSITE" id="PS51184"/>
    </source>
</evidence>
<dbReference type="PROSITE" id="PS51471">
    <property type="entry name" value="FE2OG_OXY"/>
    <property type="match status" value="1"/>
</dbReference>
<reference evidence="9" key="1">
    <citation type="submission" date="2021-02" db="EMBL/GenBank/DDBJ databases">
        <title>Strain Y2R2, a novel species of the genus Halomonas.</title>
        <authorList>
            <person name="Huang H."/>
        </authorList>
    </citation>
    <scope>NUCLEOTIDE SEQUENCE</scope>
    <source>
        <strain evidence="9">Y2R2</strain>
    </source>
</reference>
<evidence type="ECO:0000256" key="2">
    <source>
        <dbReference type="ARBA" id="ARBA00022723"/>
    </source>
</evidence>
<evidence type="ECO:0000259" key="8">
    <source>
        <dbReference type="PROSITE" id="PS51471"/>
    </source>
</evidence>
<evidence type="ECO:0000313" key="9">
    <source>
        <dbReference type="EMBL" id="QEM81114.1"/>
    </source>
</evidence>
<keyword evidence="10" id="KW-1185">Reference proteome</keyword>
<dbReference type="Pfam" id="PF08007">
    <property type="entry name" value="JmjC_2"/>
    <property type="match status" value="1"/>
</dbReference>
<dbReference type="Pfam" id="PF20514">
    <property type="entry name" value="WHD_ROXA"/>
    <property type="match status" value="1"/>
</dbReference>
<dbReference type="EMBL" id="CP038437">
    <property type="protein sequence ID" value="QEM81114.1"/>
    <property type="molecule type" value="Genomic_DNA"/>
</dbReference>
<dbReference type="SMART" id="SM00558">
    <property type="entry name" value="JmjC"/>
    <property type="match status" value="1"/>
</dbReference>
<dbReference type="AlphaFoldDB" id="A0A5C1ND34"/>
<evidence type="ECO:0000256" key="4">
    <source>
        <dbReference type="ARBA" id="ARBA00023002"/>
    </source>
</evidence>
<dbReference type="InterPro" id="IPR039994">
    <property type="entry name" value="NO66-like"/>
</dbReference>
<dbReference type="RefSeq" id="WP_149284129.1">
    <property type="nucleotide sequence ID" value="NZ_CP038437.2"/>
</dbReference>
<comment type="similarity">
    <text evidence="6">Belongs to the iron/ascorbate-dependent oxidoreductase family.</text>
</comment>
<evidence type="ECO:0000256" key="6">
    <source>
        <dbReference type="RuleBase" id="RU003682"/>
    </source>
</evidence>